<evidence type="ECO:0000259" key="1">
    <source>
        <dbReference type="PROSITE" id="PS50181"/>
    </source>
</evidence>
<dbReference type="EMBL" id="NQVE01000015">
    <property type="protein sequence ID" value="RAL53898.1"/>
    <property type="molecule type" value="Genomic_DNA"/>
</dbReference>
<dbReference type="Pfam" id="PF00646">
    <property type="entry name" value="F-box"/>
    <property type="match status" value="1"/>
</dbReference>
<dbReference type="Pfam" id="PF24758">
    <property type="entry name" value="LRR_At5g56370"/>
    <property type="match status" value="1"/>
</dbReference>
<dbReference type="Proteomes" id="UP000249390">
    <property type="component" value="Unassembled WGS sequence"/>
</dbReference>
<dbReference type="InterPro" id="IPR050232">
    <property type="entry name" value="FBL13/AtMIF1-like"/>
</dbReference>
<dbReference type="Gene3D" id="1.20.1280.50">
    <property type="match status" value="1"/>
</dbReference>
<keyword evidence="3" id="KW-1185">Reference proteome</keyword>
<dbReference type="PROSITE" id="PS50181">
    <property type="entry name" value="FBOX"/>
    <property type="match status" value="1"/>
</dbReference>
<dbReference type="InterPro" id="IPR036047">
    <property type="entry name" value="F-box-like_dom_sf"/>
</dbReference>
<dbReference type="InterPro" id="IPR055411">
    <property type="entry name" value="LRR_FXL15/At3g58940/PEG3-like"/>
</dbReference>
<gene>
    <name evidence="2" type="ORF">DM860_004369</name>
</gene>
<accession>A0A328EB42</accession>
<dbReference type="InterPro" id="IPR053781">
    <property type="entry name" value="F-box_AtFBL13-like"/>
</dbReference>
<dbReference type="SMART" id="SM00256">
    <property type="entry name" value="FBOX"/>
    <property type="match status" value="1"/>
</dbReference>
<evidence type="ECO:0000313" key="3">
    <source>
        <dbReference type="Proteomes" id="UP000249390"/>
    </source>
</evidence>
<dbReference type="CDD" id="cd22160">
    <property type="entry name" value="F-box_AtFBL13-like"/>
    <property type="match status" value="1"/>
</dbReference>
<evidence type="ECO:0000313" key="2">
    <source>
        <dbReference type="EMBL" id="RAL53898.1"/>
    </source>
</evidence>
<dbReference type="PANTHER" id="PTHR31900:SF32">
    <property type="entry name" value="F-BOX_RNI_FBD-LIKE DOMAIN PROTEIN"/>
    <property type="match status" value="1"/>
</dbReference>
<feature type="domain" description="F-box" evidence="1">
    <location>
        <begin position="7"/>
        <end position="56"/>
    </location>
</feature>
<sequence>MAGQSKEDRMSLLPDEILINILSRIPISDACRTERLSRRWRNLWTQVCNVRFFDDYDDILVHNIAAEDGFFSFVDRVLSRCASSRIRRFWIQFKSRQEADFSAVNRWIQFAVDRSADDILLMQQAASHPIPIPEILLSHLTIEKLKLKSFAFGREDRAINWPFLRSLTLGSVNLSDKAVARLLQGCPALETLELSHYGYFRELRIGSSRLKRLILESCFPLGLGCGYGPWLDIHAPHLRHLEIYGAADCRLLGASSLADVTLDCELKLYRVHDFLAGACHAKRLSLSPWFLEALSVLEFDKLSAVKFNCKELALHGHIMTYNITGIATFLLALPHLATFEVYLGSMTFFRAPLIFKAVDCYDSNSDLTIVPHNNMEELLREPCTEKDKEGCKDSSFDDLNSVRLNNLKEFKLFHSYWCCSDDRLDELSQLGELVLRRAPYLERLCLVAKKEWQCGQCSRNCGSELFSKLALHLNQCPKLSPDALIHISESNAHLS</sequence>
<protein>
    <recommendedName>
        <fullName evidence="1">F-box domain-containing protein</fullName>
    </recommendedName>
</protein>
<dbReference type="InterPro" id="IPR032675">
    <property type="entry name" value="LRR_dom_sf"/>
</dbReference>
<proteinExistence type="predicted"/>
<dbReference type="InterPro" id="IPR001810">
    <property type="entry name" value="F-box_dom"/>
</dbReference>
<dbReference type="SUPFAM" id="SSF81383">
    <property type="entry name" value="F-box domain"/>
    <property type="match status" value="1"/>
</dbReference>
<name>A0A328EB42_9ASTE</name>
<comment type="caution">
    <text evidence="2">The sequence shown here is derived from an EMBL/GenBank/DDBJ whole genome shotgun (WGS) entry which is preliminary data.</text>
</comment>
<reference evidence="2 3" key="1">
    <citation type="submission" date="2018-06" db="EMBL/GenBank/DDBJ databases">
        <title>The Genome of Cuscuta australis (Dodder) Provides Insight into the Evolution of Plant Parasitism.</title>
        <authorList>
            <person name="Liu H."/>
        </authorList>
    </citation>
    <scope>NUCLEOTIDE SEQUENCE [LARGE SCALE GENOMIC DNA]</scope>
    <source>
        <strain evidence="3">cv. Yunnan</strain>
        <tissue evidence="2">Vines</tissue>
    </source>
</reference>
<organism evidence="2 3">
    <name type="scientific">Cuscuta australis</name>
    <dbReference type="NCBI Taxonomy" id="267555"/>
    <lineage>
        <taxon>Eukaryota</taxon>
        <taxon>Viridiplantae</taxon>
        <taxon>Streptophyta</taxon>
        <taxon>Embryophyta</taxon>
        <taxon>Tracheophyta</taxon>
        <taxon>Spermatophyta</taxon>
        <taxon>Magnoliopsida</taxon>
        <taxon>eudicotyledons</taxon>
        <taxon>Gunneridae</taxon>
        <taxon>Pentapetalae</taxon>
        <taxon>asterids</taxon>
        <taxon>lamiids</taxon>
        <taxon>Solanales</taxon>
        <taxon>Convolvulaceae</taxon>
        <taxon>Cuscuteae</taxon>
        <taxon>Cuscuta</taxon>
        <taxon>Cuscuta subgen. Grammica</taxon>
        <taxon>Cuscuta sect. Cleistogrammica</taxon>
    </lineage>
</organism>
<dbReference type="PANTHER" id="PTHR31900">
    <property type="entry name" value="F-BOX/RNI SUPERFAMILY PROTEIN-RELATED"/>
    <property type="match status" value="1"/>
</dbReference>
<dbReference type="AlphaFoldDB" id="A0A328EB42"/>
<dbReference type="SUPFAM" id="SSF52058">
    <property type="entry name" value="L domain-like"/>
    <property type="match status" value="1"/>
</dbReference>
<dbReference type="Gene3D" id="3.80.10.10">
    <property type="entry name" value="Ribonuclease Inhibitor"/>
    <property type="match status" value="1"/>
</dbReference>